<reference evidence="1" key="1">
    <citation type="submission" date="2022-09" db="EMBL/GenBank/DDBJ databases">
        <title>Aureispira anguillicida sp. nov., isolated from Leptocephalus of Japanese eel Anguilla japonica.</title>
        <authorList>
            <person name="Yuasa K."/>
            <person name="Mekata T."/>
            <person name="Ikunari K."/>
        </authorList>
    </citation>
    <scope>NUCLEOTIDE SEQUENCE</scope>
    <source>
        <strain evidence="1">EL160426</strain>
    </source>
</reference>
<dbReference type="EMBL" id="AP026867">
    <property type="protein sequence ID" value="BDS13244.1"/>
    <property type="molecule type" value="Genomic_DNA"/>
</dbReference>
<evidence type="ECO:0000313" key="1">
    <source>
        <dbReference type="EMBL" id="BDS13244.1"/>
    </source>
</evidence>
<keyword evidence="2" id="KW-1185">Reference proteome</keyword>
<dbReference type="Proteomes" id="UP001060919">
    <property type="component" value="Chromosome"/>
</dbReference>
<dbReference type="KEGG" id="aup:AsAng_0039740"/>
<organism evidence="1 2">
    <name type="scientific">Aureispira anguillae</name>
    <dbReference type="NCBI Taxonomy" id="2864201"/>
    <lineage>
        <taxon>Bacteria</taxon>
        <taxon>Pseudomonadati</taxon>
        <taxon>Bacteroidota</taxon>
        <taxon>Saprospiria</taxon>
        <taxon>Saprospirales</taxon>
        <taxon>Saprospiraceae</taxon>
        <taxon>Aureispira</taxon>
    </lineage>
</organism>
<accession>A0A915YHG8</accession>
<name>A0A915YHG8_9BACT</name>
<dbReference type="AlphaFoldDB" id="A0A915YHG8"/>
<evidence type="ECO:0000313" key="2">
    <source>
        <dbReference type="Proteomes" id="UP001060919"/>
    </source>
</evidence>
<sequence>METVKTIVMVLWISLFSTAIFAQFDKTACQEILSTYTKSNKEFAKMNVATLDFERHHQKFDIGWLEDFKFNFMAEVLDITYKTSAGTFHVYIPYAEILKINTSATAVDLIIKD</sequence>
<protein>
    <submittedName>
        <fullName evidence="1">Uncharacterized protein</fullName>
    </submittedName>
</protein>
<proteinExistence type="predicted"/>
<dbReference type="RefSeq" id="WP_264788532.1">
    <property type="nucleotide sequence ID" value="NZ_AP026867.1"/>
</dbReference>
<gene>
    <name evidence="1" type="ORF">AsAng_0039740</name>
</gene>